<dbReference type="OMA" id="HPCNAGI"/>
<evidence type="ECO:0000256" key="4">
    <source>
        <dbReference type="ARBA" id="ARBA00022490"/>
    </source>
</evidence>
<evidence type="ECO:0000256" key="3">
    <source>
        <dbReference type="ARBA" id="ARBA00008557"/>
    </source>
</evidence>
<dbReference type="SMART" id="SM00361">
    <property type="entry name" value="RRM_1"/>
    <property type="match status" value="4"/>
</dbReference>
<dbReference type="STRING" id="210143.A0A1R3HKR3"/>
<sequence>MASAPPPPQPLSRPSTQMRPPPQLVATVAGGNPLHKVSVSLYVGDLDPDVTENDLFKEFSAVAPVVSLRLCRCTSTGKSLRYGYVNFVSHSDASKALACLNHSKLKGKPMRIMWSHRDPSPRKSGLGNVFVKNLDPSITCTDLEEIFCRFGTILSCKVAEENGMSKGFGFVQFDSEESAKIAISTLHDTVLKGMKLYVSKFVKKSERTAVAEEAKFTNLYVKNLVDGVTEDHLQEMFSKYGKVCSAIVMKDGKGSSRGFGFVSFQSPDDAKKALDAMNGVQLGSMNLFVGRAQKKAERTELLKHKYSDMFNCRFEKYKDSNLYVKNLNLSVDDKRLHELFCQFGKITSAKVMCHDNGISKGFGFVCFSTPLEAMEALHRLNGIFFEGKNLYVAVAQRKEDRLLKLQHYHVENTLVQSSYQPSYNAITPQFHPFYFNFPPCPPLHPLLRHPSLYQPCIPNAGLRYPYATTHDRRTFSHDATRHMHPCNAGIRRDWACRQSELDHGNNGSKKAGFRKKNNRKGATAANSSAATVAAIQPFKPATSPGNSKKSNENLTPPLAENLQPGTVSKVTGVLLEMNNSDVNVIKLLNTPHSLVEQDKPVQGLNDANVRASRDAVTFANPKTTARCLSY</sequence>
<name>A0A1R3HKR3_COCAP</name>
<dbReference type="GO" id="GO:0003723">
    <property type="term" value="F:RNA binding"/>
    <property type="evidence" value="ECO:0007669"/>
    <property type="project" value="UniProtKB-UniRule"/>
</dbReference>
<dbReference type="Proteomes" id="UP000188268">
    <property type="component" value="Unassembled WGS sequence"/>
</dbReference>
<keyword evidence="5" id="KW-0677">Repeat</keyword>
<feature type="compositionally biased region" description="Polar residues" evidence="10">
    <location>
        <begin position="543"/>
        <end position="554"/>
    </location>
</feature>
<dbReference type="FunFam" id="3.30.70.330:FF:000500">
    <property type="entry name" value="Polyadenylate-binding protein"/>
    <property type="match status" value="1"/>
</dbReference>
<reference evidence="12 13" key="1">
    <citation type="submission" date="2013-09" db="EMBL/GenBank/DDBJ databases">
        <title>Corchorus capsularis genome sequencing.</title>
        <authorList>
            <person name="Alam M."/>
            <person name="Haque M.S."/>
            <person name="Islam M.S."/>
            <person name="Emdad E.M."/>
            <person name="Islam M.M."/>
            <person name="Ahmed B."/>
            <person name="Halim A."/>
            <person name="Hossen Q.M.M."/>
            <person name="Hossain M.Z."/>
            <person name="Ahmed R."/>
            <person name="Khan M.M."/>
            <person name="Islam R."/>
            <person name="Rashid M.M."/>
            <person name="Khan S.A."/>
            <person name="Rahman M.S."/>
            <person name="Alam M."/>
        </authorList>
    </citation>
    <scope>NUCLEOTIDE SEQUENCE [LARGE SCALE GENOMIC DNA]</scope>
    <source>
        <strain evidence="13">cv. CVL-1</strain>
        <tissue evidence="12">Whole seedling</tissue>
    </source>
</reference>
<gene>
    <name evidence="12" type="ORF">CCACVL1_18570</name>
</gene>
<evidence type="ECO:0000256" key="9">
    <source>
        <dbReference type="PROSITE-ProRule" id="PRU00176"/>
    </source>
</evidence>
<dbReference type="InterPro" id="IPR012677">
    <property type="entry name" value="Nucleotide-bd_a/b_plait_sf"/>
</dbReference>
<proteinExistence type="inferred from homology"/>
<feature type="region of interest" description="Disordered" evidence="10">
    <location>
        <begin position="1"/>
        <end position="21"/>
    </location>
</feature>
<evidence type="ECO:0000256" key="8">
    <source>
        <dbReference type="ARBA" id="ARBA00054110"/>
    </source>
</evidence>
<keyword evidence="13" id="KW-1185">Reference proteome</keyword>
<dbReference type="EMBL" id="AWWV01011749">
    <property type="protein sequence ID" value="OMO70925.1"/>
    <property type="molecule type" value="Genomic_DNA"/>
</dbReference>
<dbReference type="CDD" id="cd12380">
    <property type="entry name" value="RRM3_I_PABPs"/>
    <property type="match status" value="1"/>
</dbReference>
<keyword evidence="4" id="KW-0963">Cytoplasm</keyword>
<keyword evidence="6 9" id="KW-0694">RNA-binding</keyword>
<evidence type="ECO:0000256" key="6">
    <source>
        <dbReference type="ARBA" id="ARBA00022884"/>
    </source>
</evidence>
<comment type="subcellular location">
    <subcellularLocation>
        <location evidence="2">Cytoplasm</location>
    </subcellularLocation>
    <subcellularLocation>
        <location evidence="1">Nucleus</location>
    </subcellularLocation>
</comment>
<dbReference type="InterPro" id="IPR035979">
    <property type="entry name" value="RBD_domain_sf"/>
</dbReference>
<keyword evidence="7" id="KW-0539">Nucleus</keyword>
<dbReference type="AlphaFoldDB" id="A0A1R3HKR3"/>
<accession>A0A1R3HKR3</accession>
<evidence type="ECO:0000256" key="10">
    <source>
        <dbReference type="SAM" id="MobiDB-lite"/>
    </source>
</evidence>
<feature type="domain" description="RRM" evidence="11">
    <location>
        <begin position="320"/>
        <end position="397"/>
    </location>
</feature>
<evidence type="ECO:0000259" key="11">
    <source>
        <dbReference type="PROSITE" id="PS50102"/>
    </source>
</evidence>
<evidence type="ECO:0000256" key="5">
    <source>
        <dbReference type="ARBA" id="ARBA00022737"/>
    </source>
</evidence>
<dbReference type="InterPro" id="IPR006515">
    <property type="entry name" value="PABP_1234"/>
</dbReference>
<dbReference type="SMART" id="SM00360">
    <property type="entry name" value="RRM"/>
    <property type="match status" value="4"/>
</dbReference>
<dbReference type="Pfam" id="PF00076">
    <property type="entry name" value="RRM_1"/>
    <property type="match status" value="4"/>
</dbReference>
<dbReference type="NCBIfam" id="TIGR01628">
    <property type="entry name" value="PABP-1234"/>
    <property type="match status" value="1"/>
</dbReference>
<comment type="similarity">
    <text evidence="3">Belongs to the polyadenylate-binding protein type-1 family.</text>
</comment>
<feature type="compositionally biased region" description="Low complexity" evidence="10">
    <location>
        <begin position="522"/>
        <end position="534"/>
    </location>
</feature>
<dbReference type="SUPFAM" id="SSF54928">
    <property type="entry name" value="RNA-binding domain, RBD"/>
    <property type="match status" value="3"/>
</dbReference>
<feature type="domain" description="RRM" evidence="11">
    <location>
        <begin position="39"/>
        <end position="117"/>
    </location>
</feature>
<evidence type="ECO:0000256" key="2">
    <source>
        <dbReference type="ARBA" id="ARBA00004496"/>
    </source>
</evidence>
<comment type="function">
    <text evidence="8">Binds the poly(A) tail of mRNA. Appears to be an important mediator of the multiple roles of the poly(A) tail in mRNA biogenesis, stability and translation.</text>
</comment>
<evidence type="ECO:0000256" key="1">
    <source>
        <dbReference type="ARBA" id="ARBA00004123"/>
    </source>
</evidence>
<dbReference type="InterPro" id="IPR003954">
    <property type="entry name" value="RRM_euk-type"/>
</dbReference>
<evidence type="ECO:0000313" key="12">
    <source>
        <dbReference type="EMBL" id="OMO70925.1"/>
    </source>
</evidence>
<dbReference type="GO" id="GO:0005634">
    <property type="term" value="C:nucleus"/>
    <property type="evidence" value="ECO:0007669"/>
    <property type="project" value="UniProtKB-SubCell"/>
</dbReference>
<dbReference type="GO" id="GO:0005737">
    <property type="term" value="C:cytoplasm"/>
    <property type="evidence" value="ECO:0007669"/>
    <property type="project" value="UniProtKB-SubCell"/>
</dbReference>
<dbReference type="PROSITE" id="PS50102">
    <property type="entry name" value="RRM"/>
    <property type="match status" value="4"/>
</dbReference>
<protein>
    <recommendedName>
        <fullName evidence="11">RRM domain-containing protein</fullName>
    </recommendedName>
</protein>
<comment type="caution">
    <text evidence="12">The sequence shown here is derived from an EMBL/GenBank/DDBJ whole genome shotgun (WGS) entry which is preliminary data.</text>
</comment>
<dbReference type="OrthoDB" id="19742at2759"/>
<dbReference type="FunFam" id="3.30.70.330:FF:000651">
    <property type="entry name" value="Poly(A) binding protein cytoplasmic 1 like"/>
    <property type="match status" value="2"/>
</dbReference>
<feature type="compositionally biased region" description="Pro residues" evidence="10">
    <location>
        <begin position="1"/>
        <end position="11"/>
    </location>
</feature>
<organism evidence="12 13">
    <name type="scientific">Corchorus capsularis</name>
    <name type="common">Jute</name>
    <dbReference type="NCBI Taxonomy" id="210143"/>
    <lineage>
        <taxon>Eukaryota</taxon>
        <taxon>Viridiplantae</taxon>
        <taxon>Streptophyta</taxon>
        <taxon>Embryophyta</taxon>
        <taxon>Tracheophyta</taxon>
        <taxon>Spermatophyta</taxon>
        <taxon>Magnoliopsida</taxon>
        <taxon>eudicotyledons</taxon>
        <taxon>Gunneridae</taxon>
        <taxon>Pentapetalae</taxon>
        <taxon>rosids</taxon>
        <taxon>malvids</taxon>
        <taxon>Malvales</taxon>
        <taxon>Malvaceae</taxon>
        <taxon>Grewioideae</taxon>
        <taxon>Apeibeae</taxon>
        <taxon>Corchorus</taxon>
    </lineage>
</organism>
<feature type="region of interest" description="Disordered" evidence="10">
    <location>
        <begin position="501"/>
        <end position="564"/>
    </location>
</feature>
<evidence type="ECO:0000256" key="7">
    <source>
        <dbReference type="ARBA" id="ARBA00023242"/>
    </source>
</evidence>
<feature type="domain" description="RRM" evidence="11">
    <location>
        <begin position="217"/>
        <end position="294"/>
    </location>
</feature>
<dbReference type="PANTHER" id="PTHR24012">
    <property type="entry name" value="RNA BINDING PROTEIN"/>
    <property type="match status" value="1"/>
</dbReference>
<dbReference type="Gramene" id="OMO70925">
    <property type="protein sequence ID" value="OMO70925"/>
    <property type="gene ID" value="CCACVL1_18570"/>
</dbReference>
<feature type="domain" description="RRM" evidence="11">
    <location>
        <begin position="127"/>
        <end position="203"/>
    </location>
</feature>
<dbReference type="Gene3D" id="3.30.70.330">
    <property type="match status" value="4"/>
</dbReference>
<dbReference type="InterPro" id="IPR000504">
    <property type="entry name" value="RRM_dom"/>
</dbReference>
<evidence type="ECO:0000313" key="13">
    <source>
        <dbReference type="Proteomes" id="UP000188268"/>
    </source>
</evidence>